<evidence type="ECO:0000313" key="2">
    <source>
        <dbReference type="Proteomes" id="UP000694426"/>
    </source>
</evidence>
<dbReference type="Ensembl" id="ENSABRT00000030656.1">
    <property type="protein sequence ID" value="ENSABRP00000021779.1"/>
    <property type="gene ID" value="ENSABRG00000018490.1"/>
</dbReference>
<organism evidence="1 2">
    <name type="scientific">Anser brachyrhynchus</name>
    <name type="common">Pink-footed goose</name>
    <dbReference type="NCBI Taxonomy" id="132585"/>
    <lineage>
        <taxon>Eukaryota</taxon>
        <taxon>Metazoa</taxon>
        <taxon>Chordata</taxon>
        <taxon>Craniata</taxon>
        <taxon>Vertebrata</taxon>
        <taxon>Euteleostomi</taxon>
        <taxon>Archelosauria</taxon>
        <taxon>Archosauria</taxon>
        <taxon>Dinosauria</taxon>
        <taxon>Saurischia</taxon>
        <taxon>Theropoda</taxon>
        <taxon>Coelurosauria</taxon>
        <taxon>Aves</taxon>
        <taxon>Neognathae</taxon>
        <taxon>Galloanserae</taxon>
        <taxon>Anseriformes</taxon>
        <taxon>Anatidae</taxon>
        <taxon>Anserinae</taxon>
        <taxon>Anser</taxon>
    </lineage>
</organism>
<reference evidence="1" key="2">
    <citation type="submission" date="2025-09" db="UniProtKB">
        <authorList>
            <consortium name="Ensembl"/>
        </authorList>
    </citation>
    <scope>IDENTIFICATION</scope>
</reference>
<name>A0A8B9IAJ5_9AVES</name>
<proteinExistence type="predicted"/>
<dbReference type="Proteomes" id="UP000694426">
    <property type="component" value="Unplaced"/>
</dbReference>
<protein>
    <submittedName>
        <fullName evidence="1">Uncharacterized protein</fullName>
    </submittedName>
</protein>
<accession>A0A8B9IAJ5</accession>
<dbReference type="AlphaFoldDB" id="A0A8B9IAJ5"/>
<sequence length="86" mass="9692">MYFRVFINSYKNISHVCIFFSLKWDCYGLSFSLGCNHNFAMLHSSCSSVPGRLPAGLEKCRDVPWTVGGQVGARTSHMPQAQYVLQ</sequence>
<keyword evidence="2" id="KW-1185">Reference proteome</keyword>
<reference evidence="1" key="1">
    <citation type="submission" date="2025-08" db="UniProtKB">
        <authorList>
            <consortium name="Ensembl"/>
        </authorList>
    </citation>
    <scope>IDENTIFICATION</scope>
</reference>
<evidence type="ECO:0000313" key="1">
    <source>
        <dbReference type="Ensembl" id="ENSABRP00000021779.1"/>
    </source>
</evidence>